<gene>
    <name evidence="1" type="ORF">K1T71_014012</name>
</gene>
<sequence length="324" mass="37446">MADLKTLILNLIYKTEDNFCYLCLKNYNQDMLINFVDDIVLSDAKSLSIIDLVACVLGEEFKQTICLSDWICSNCTRALVSCYNFIEACQENLKKTHMIVKNINKFLEKSNNVTQQPDCNPTYFNIDTEGSIVDYNLSNTYCQVVQTFNNSSEDISKYDINQDSVQGVEASIKNIKNCKPVKANDLRCQDDKSRFKCKICLQTYARGQNLMKHYYRAHAPKKYKCNICQKKYGTLLMLKDHVNTSHSKAVCSHCGKVYNNKLSVKNHEKSHIERHICPHCELKNNMEKEDRNITNVQENINQEIEEIDDTESNDSDVYRTRSGR</sequence>
<evidence type="ECO:0000313" key="2">
    <source>
        <dbReference type="Proteomes" id="UP000824533"/>
    </source>
</evidence>
<dbReference type="EMBL" id="CM034413">
    <property type="protein sequence ID" value="KAJ0170641.1"/>
    <property type="molecule type" value="Genomic_DNA"/>
</dbReference>
<evidence type="ECO:0000313" key="1">
    <source>
        <dbReference type="EMBL" id="KAJ0170641.1"/>
    </source>
</evidence>
<reference evidence="1 2" key="1">
    <citation type="journal article" date="2021" name="Front. Genet.">
        <title>Chromosome-Level Genome Assembly Reveals Significant Gene Expansion in the Toll and IMD Signaling Pathways of Dendrolimus kikuchii.</title>
        <authorList>
            <person name="Zhou J."/>
            <person name="Wu P."/>
            <person name="Xiong Z."/>
            <person name="Liu N."/>
            <person name="Zhao N."/>
            <person name="Ji M."/>
            <person name="Qiu Y."/>
            <person name="Yang B."/>
        </authorList>
    </citation>
    <scope>NUCLEOTIDE SEQUENCE [LARGE SCALE GENOMIC DNA]</scope>
    <source>
        <strain evidence="1">Ann1</strain>
    </source>
</reference>
<organism evidence="1 2">
    <name type="scientific">Dendrolimus kikuchii</name>
    <dbReference type="NCBI Taxonomy" id="765133"/>
    <lineage>
        <taxon>Eukaryota</taxon>
        <taxon>Metazoa</taxon>
        <taxon>Ecdysozoa</taxon>
        <taxon>Arthropoda</taxon>
        <taxon>Hexapoda</taxon>
        <taxon>Insecta</taxon>
        <taxon>Pterygota</taxon>
        <taxon>Neoptera</taxon>
        <taxon>Endopterygota</taxon>
        <taxon>Lepidoptera</taxon>
        <taxon>Glossata</taxon>
        <taxon>Ditrysia</taxon>
        <taxon>Bombycoidea</taxon>
        <taxon>Lasiocampidae</taxon>
        <taxon>Dendrolimus</taxon>
    </lineage>
</organism>
<comment type="caution">
    <text evidence="1">The sequence shown here is derived from an EMBL/GenBank/DDBJ whole genome shotgun (WGS) entry which is preliminary data.</text>
</comment>
<accession>A0ACC1CGD5</accession>
<keyword evidence="2" id="KW-1185">Reference proteome</keyword>
<name>A0ACC1CGD5_9NEOP</name>
<proteinExistence type="predicted"/>
<protein>
    <submittedName>
        <fullName evidence="1">Uncharacterized protein</fullName>
    </submittedName>
</protein>
<dbReference type="Proteomes" id="UP000824533">
    <property type="component" value="Linkage Group LG27"/>
</dbReference>